<evidence type="ECO:0000313" key="3">
    <source>
        <dbReference type="Proteomes" id="UP000268059"/>
    </source>
</evidence>
<dbReference type="InParanoid" id="A0A3G9JUX1"/>
<dbReference type="AlphaFoldDB" id="A0A3G9JUX1"/>
<sequence>MLNQFSRTELLFGQEAMNRLPGKKVAIFGVGGVGGYVIEGLVRSGIDHFELIDDDRVCLTNLNRQVLATISSVGHYKIDVAEERIHDINRKAIVEKKQTFYLKDQADDFNWDSYDYVVDALDTVSAKLSIIEECDKRGIPVISCMGAGNKLDPSKLEITDIYKTSYDPLARVMRHELKKRHIRKLKVCYSKEPPIKPVDDHENSCLYHCICPPGTARKCTDRRDIPGSVSFVPSVAGLMIAGEIVKDFAWQRL</sequence>
<organism evidence="2 3">
    <name type="scientific">Intestinibaculum porci</name>
    <dbReference type="NCBI Taxonomy" id="2487118"/>
    <lineage>
        <taxon>Bacteria</taxon>
        <taxon>Bacillati</taxon>
        <taxon>Bacillota</taxon>
        <taxon>Erysipelotrichia</taxon>
        <taxon>Erysipelotrichales</taxon>
        <taxon>Erysipelotrichaceae</taxon>
        <taxon>Intestinibaculum</taxon>
    </lineage>
</organism>
<dbReference type="InterPro" id="IPR045886">
    <property type="entry name" value="ThiF/MoeB/HesA"/>
</dbReference>
<dbReference type="GO" id="GO:0061503">
    <property type="term" value="F:tRNA threonylcarbamoyladenosine dehydratase"/>
    <property type="evidence" value="ECO:0007669"/>
    <property type="project" value="TreeGrafter"/>
</dbReference>
<dbReference type="RefSeq" id="WP_125119528.1">
    <property type="nucleotide sequence ID" value="NZ_AP019309.1"/>
</dbReference>
<reference evidence="2 3" key="1">
    <citation type="submission" date="2018-11" db="EMBL/GenBank/DDBJ databases">
        <title>Novel Erysipelotrichaceae bacterium isolated from small intestine of a swine.</title>
        <authorList>
            <person name="Kim J.S."/>
            <person name="Choe H."/>
            <person name="Lee Y.R."/>
            <person name="Kim K.M."/>
            <person name="Park D.S."/>
        </authorList>
    </citation>
    <scope>NUCLEOTIDE SEQUENCE [LARGE SCALE GENOMIC DNA]</scope>
    <source>
        <strain evidence="2 3">SG0102</strain>
    </source>
</reference>
<dbReference type="KEGG" id="ebm:SG0102_16280"/>
<dbReference type="SUPFAM" id="SSF69572">
    <property type="entry name" value="Activating enzymes of the ubiquitin-like proteins"/>
    <property type="match status" value="1"/>
</dbReference>
<dbReference type="FunCoup" id="A0A3G9JUX1">
    <property type="interactions" value="72"/>
</dbReference>
<dbReference type="OrthoDB" id="9804150at2"/>
<dbReference type="GO" id="GO:0008641">
    <property type="term" value="F:ubiquitin-like modifier activating enzyme activity"/>
    <property type="evidence" value="ECO:0007669"/>
    <property type="project" value="InterPro"/>
</dbReference>
<accession>A0A3G9JUX1</accession>
<dbReference type="CDD" id="cd00755">
    <property type="entry name" value="YgdL_like"/>
    <property type="match status" value="1"/>
</dbReference>
<dbReference type="GO" id="GO:0061504">
    <property type="term" value="P:cyclic threonylcarbamoyladenosine biosynthetic process"/>
    <property type="evidence" value="ECO:0007669"/>
    <property type="project" value="TreeGrafter"/>
</dbReference>
<dbReference type="InterPro" id="IPR035985">
    <property type="entry name" value="Ubiquitin-activating_enz"/>
</dbReference>
<dbReference type="Proteomes" id="UP000268059">
    <property type="component" value="Chromosome"/>
</dbReference>
<dbReference type="InterPro" id="IPR000594">
    <property type="entry name" value="ThiF_NAD_FAD-bd"/>
</dbReference>
<gene>
    <name evidence="2" type="ORF">SG0102_16280</name>
</gene>
<proteinExistence type="predicted"/>
<dbReference type="PANTHER" id="PTHR43267">
    <property type="entry name" value="TRNA THREONYLCARBAMOYLADENOSINE DEHYDRATASE"/>
    <property type="match status" value="1"/>
</dbReference>
<protein>
    <submittedName>
        <fullName evidence="2">tRNA threonylcarbamoyladenosine dehydratase</fullName>
    </submittedName>
</protein>
<keyword evidence="3" id="KW-1185">Reference proteome</keyword>
<name>A0A3G9JUX1_9FIRM</name>
<evidence type="ECO:0000259" key="1">
    <source>
        <dbReference type="Pfam" id="PF00899"/>
    </source>
</evidence>
<dbReference type="Pfam" id="PF00899">
    <property type="entry name" value="ThiF"/>
    <property type="match status" value="1"/>
</dbReference>
<dbReference type="PANTHER" id="PTHR43267:SF1">
    <property type="entry name" value="TRNA THREONYLCARBAMOYLADENOSINE DEHYDRATASE"/>
    <property type="match status" value="1"/>
</dbReference>
<dbReference type="EMBL" id="AP019309">
    <property type="protein sequence ID" value="BBH26694.1"/>
    <property type="molecule type" value="Genomic_DNA"/>
</dbReference>
<evidence type="ECO:0000313" key="2">
    <source>
        <dbReference type="EMBL" id="BBH26694.1"/>
    </source>
</evidence>
<feature type="domain" description="THIF-type NAD/FAD binding fold" evidence="1">
    <location>
        <begin position="10"/>
        <end position="246"/>
    </location>
</feature>
<dbReference type="Gene3D" id="3.40.50.720">
    <property type="entry name" value="NAD(P)-binding Rossmann-like Domain"/>
    <property type="match status" value="1"/>
</dbReference>